<dbReference type="RefSeq" id="WP_124936419.1">
    <property type="nucleotide sequence ID" value="NZ_RJVQ01000002.1"/>
</dbReference>
<name>A0A3N9TIZ1_9VIBR</name>
<gene>
    <name evidence="1" type="ORF">EES38_06880</name>
</gene>
<proteinExistence type="predicted"/>
<evidence type="ECO:0000313" key="1">
    <source>
        <dbReference type="EMBL" id="RQW64298.1"/>
    </source>
</evidence>
<reference evidence="1 2" key="1">
    <citation type="submission" date="2018-11" db="EMBL/GenBank/DDBJ databases">
        <title>Vibrio LJC006 sp. nov., isolated from seawater during the bloom of the enteromorpha.</title>
        <authorList>
            <person name="Liang J."/>
        </authorList>
    </citation>
    <scope>NUCLEOTIDE SEQUENCE [LARGE SCALE GENOMIC DNA]</scope>
    <source>
        <strain evidence="1 2">LJC006</strain>
    </source>
</reference>
<evidence type="ECO:0000313" key="2">
    <source>
        <dbReference type="Proteomes" id="UP000281112"/>
    </source>
</evidence>
<dbReference type="AlphaFoldDB" id="A0A3N9TIZ1"/>
<comment type="caution">
    <text evidence="1">The sequence shown here is derived from an EMBL/GenBank/DDBJ whole genome shotgun (WGS) entry which is preliminary data.</text>
</comment>
<accession>A0A3N9TIZ1</accession>
<protein>
    <submittedName>
        <fullName evidence="1">Uncharacterized protein</fullName>
    </submittedName>
</protein>
<dbReference type="EMBL" id="RJVQ01000002">
    <property type="protein sequence ID" value="RQW64298.1"/>
    <property type="molecule type" value="Genomic_DNA"/>
</dbReference>
<organism evidence="1 2">
    <name type="scientific">Vibrio viridaestus</name>
    <dbReference type="NCBI Taxonomy" id="2487322"/>
    <lineage>
        <taxon>Bacteria</taxon>
        <taxon>Pseudomonadati</taxon>
        <taxon>Pseudomonadota</taxon>
        <taxon>Gammaproteobacteria</taxon>
        <taxon>Vibrionales</taxon>
        <taxon>Vibrionaceae</taxon>
        <taxon>Vibrio</taxon>
    </lineage>
</organism>
<keyword evidence="2" id="KW-1185">Reference proteome</keyword>
<dbReference type="Proteomes" id="UP000281112">
    <property type="component" value="Unassembled WGS sequence"/>
</dbReference>
<sequence length="149" mass="16516">MGFTNIYIHKGCDKSLVNKAIKSNGAGRIKFKAKGVEQQGFILQAIEGISDETVLLIGFGVGPHWSQHTLDVETLELLQKQNTTQIQKLLEIVEKNRLNIICVNPMKNKEPVKSLEDIVPFGCTSLLRAGDKTFCIGKEAKQLIRNNPA</sequence>